<feature type="region of interest" description="Disordered" evidence="1">
    <location>
        <begin position="175"/>
        <end position="201"/>
    </location>
</feature>
<evidence type="ECO:0000313" key="3">
    <source>
        <dbReference type="Proteomes" id="UP000026962"/>
    </source>
</evidence>
<evidence type="ECO:0000313" key="2">
    <source>
        <dbReference type="EnsemblPlants" id="OPUNC02G21740.1"/>
    </source>
</evidence>
<feature type="compositionally biased region" description="Polar residues" evidence="1">
    <location>
        <begin position="175"/>
        <end position="186"/>
    </location>
</feature>
<dbReference type="EnsemblPlants" id="OPUNC02G21740.1">
    <property type="protein sequence ID" value="OPUNC02G21740.1"/>
    <property type="gene ID" value="OPUNC02G21740"/>
</dbReference>
<reference evidence="2" key="1">
    <citation type="submission" date="2015-04" db="UniProtKB">
        <authorList>
            <consortium name="EnsemblPlants"/>
        </authorList>
    </citation>
    <scope>IDENTIFICATION</scope>
</reference>
<dbReference type="Gramene" id="OPUNC02G21740.1">
    <property type="protein sequence ID" value="OPUNC02G21740.1"/>
    <property type="gene ID" value="OPUNC02G21740"/>
</dbReference>
<dbReference type="HOGENOM" id="CLU_1362352_0_0_1"/>
<dbReference type="Proteomes" id="UP000026962">
    <property type="component" value="Chromosome 2"/>
</dbReference>
<organism evidence="2">
    <name type="scientific">Oryza punctata</name>
    <name type="common">Red rice</name>
    <dbReference type="NCBI Taxonomy" id="4537"/>
    <lineage>
        <taxon>Eukaryota</taxon>
        <taxon>Viridiplantae</taxon>
        <taxon>Streptophyta</taxon>
        <taxon>Embryophyta</taxon>
        <taxon>Tracheophyta</taxon>
        <taxon>Spermatophyta</taxon>
        <taxon>Magnoliopsida</taxon>
        <taxon>Liliopsida</taxon>
        <taxon>Poales</taxon>
        <taxon>Poaceae</taxon>
        <taxon>BOP clade</taxon>
        <taxon>Oryzoideae</taxon>
        <taxon>Oryzeae</taxon>
        <taxon>Oryzinae</taxon>
        <taxon>Oryza</taxon>
    </lineage>
</organism>
<dbReference type="PROSITE" id="PS51257">
    <property type="entry name" value="PROKAR_LIPOPROTEIN"/>
    <property type="match status" value="1"/>
</dbReference>
<accession>A0A0E0K2B6</accession>
<evidence type="ECO:0000256" key="1">
    <source>
        <dbReference type="SAM" id="MobiDB-lite"/>
    </source>
</evidence>
<keyword evidence="3" id="KW-1185">Reference proteome</keyword>
<dbReference type="AlphaFoldDB" id="A0A0E0K2B6"/>
<protein>
    <submittedName>
        <fullName evidence="2">Uncharacterized protein</fullName>
    </submittedName>
</protein>
<proteinExistence type="predicted"/>
<reference evidence="2" key="2">
    <citation type="submission" date="2018-05" db="EMBL/GenBank/DDBJ databases">
        <title>OpunRS2 (Oryza punctata Reference Sequence Version 2).</title>
        <authorList>
            <person name="Zhang J."/>
            <person name="Kudrna D."/>
            <person name="Lee S."/>
            <person name="Talag J."/>
            <person name="Welchert J."/>
            <person name="Wing R.A."/>
        </authorList>
    </citation>
    <scope>NUCLEOTIDE SEQUENCE [LARGE SCALE GENOMIC DNA]</scope>
</reference>
<name>A0A0E0K2B6_ORYPU</name>
<sequence length="201" mass="21226">MGGLIHRRPPPPLLLFPILSASSTGCNSLSKIRLLGEQRRSMGAAVSGDRREALLLSITTGEAGSATAMTEGSDGGGRVGADPVAAVLGRSSTVVKEVDPAVAATTTMTATAMTTVGLLHPPPLYRQATAAWASAGGDHGEVSRWQPMNGTVQQEQNTDNCMRLISIKQPNYLHQQERTPPSNSARRNIKTNEIPHLARSP</sequence>